<evidence type="ECO:0000259" key="10">
    <source>
        <dbReference type="PROSITE" id="PS51202"/>
    </source>
</evidence>
<dbReference type="GO" id="GO:1902600">
    <property type="term" value="P:proton transmembrane transport"/>
    <property type="evidence" value="ECO:0007669"/>
    <property type="project" value="InterPro"/>
</dbReference>
<feature type="transmembrane region" description="Helical" evidence="8">
    <location>
        <begin position="322"/>
        <end position="344"/>
    </location>
</feature>
<keyword evidence="7 8" id="KW-0472">Membrane</keyword>
<feature type="transmembrane region" description="Helical" evidence="8">
    <location>
        <begin position="86"/>
        <end position="105"/>
    </location>
</feature>
<dbReference type="Proteomes" id="UP000297065">
    <property type="component" value="Chromosome"/>
</dbReference>
<feature type="transmembrane region" description="Helical" evidence="8">
    <location>
        <begin position="265"/>
        <end position="284"/>
    </location>
</feature>
<feature type="transmembrane region" description="Helical" evidence="8">
    <location>
        <begin position="356"/>
        <end position="378"/>
    </location>
</feature>
<evidence type="ECO:0000313" key="12">
    <source>
        <dbReference type="Proteomes" id="UP000297065"/>
    </source>
</evidence>
<feature type="transmembrane region" description="Helical" evidence="8">
    <location>
        <begin position="117"/>
        <end position="136"/>
    </location>
</feature>
<keyword evidence="4" id="KW-0630">Potassium</keyword>
<dbReference type="PROSITE" id="PS51201">
    <property type="entry name" value="RCK_N"/>
    <property type="match status" value="1"/>
</dbReference>
<dbReference type="OrthoDB" id="9781411at2"/>
<dbReference type="Gene3D" id="1.20.1530.20">
    <property type="match status" value="1"/>
</dbReference>
<dbReference type="Pfam" id="PF02080">
    <property type="entry name" value="TrkA_C"/>
    <property type="match status" value="1"/>
</dbReference>
<keyword evidence="5 8" id="KW-0812">Transmembrane</keyword>
<evidence type="ECO:0000256" key="1">
    <source>
        <dbReference type="ARBA" id="ARBA00004141"/>
    </source>
</evidence>
<feature type="transmembrane region" description="Helical" evidence="8">
    <location>
        <begin position="55"/>
        <end position="74"/>
    </location>
</feature>
<feature type="transmembrane region" description="Helical" evidence="8">
    <location>
        <begin position="182"/>
        <end position="203"/>
    </location>
</feature>
<keyword evidence="4" id="KW-0633">Potassium transport</keyword>
<gene>
    <name evidence="11" type="ORF">DDIC_05675</name>
</gene>
<dbReference type="AlphaFoldDB" id="A0A4P7UL56"/>
<dbReference type="SUPFAM" id="SSF116726">
    <property type="entry name" value="TrkA C-terminal domain-like"/>
    <property type="match status" value="1"/>
</dbReference>
<feature type="transmembrane region" description="Helical" evidence="8">
    <location>
        <begin position="6"/>
        <end position="23"/>
    </location>
</feature>
<dbReference type="PANTHER" id="PTHR42751:SF3">
    <property type="entry name" value="SODIUM_GLUTAMATE SYMPORTER"/>
    <property type="match status" value="1"/>
</dbReference>
<dbReference type="EMBL" id="CP036295">
    <property type="protein sequence ID" value="QCC85371.1"/>
    <property type="molecule type" value="Genomic_DNA"/>
</dbReference>
<organism evidence="11 12">
    <name type="scientific">Desulfovibrio desulfuricans</name>
    <dbReference type="NCBI Taxonomy" id="876"/>
    <lineage>
        <taxon>Bacteria</taxon>
        <taxon>Pseudomonadati</taxon>
        <taxon>Thermodesulfobacteriota</taxon>
        <taxon>Desulfovibrionia</taxon>
        <taxon>Desulfovibrionales</taxon>
        <taxon>Desulfovibrionaceae</taxon>
        <taxon>Desulfovibrio</taxon>
    </lineage>
</organism>
<dbReference type="InterPro" id="IPR036721">
    <property type="entry name" value="RCK_C_sf"/>
</dbReference>
<name>A0A4P7UL56_DESDE</name>
<evidence type="ECO:0000259" key="9">
    <source>
        <dbReference type="PROSITE" id="PS51201"/>
    </source>
</evidence>
<dbReference type="InterPro" id="IPR006153">
    <property type="entry name" value="Cation/H_exchanger_TM"/>
</dbReference>
<dbReference type="InterPro" id="IPR006037">
    <property type="entry name" value="RCK_C"/>
</dbReference>
<feature type="transmembrane region" description="Helical" evidence="8">
    <location>
        <begin position="215"/>
        <end position="231"/>
    </location>
</feature>
<dbReference type="InterPro" id="IPR003148">
    <property type="entry name" value="RCK_N"/>
</dbReference>
<dbReference type="GO" id="GO:0008324">
    <property type="term" value="F:monoatomic cation transmembrane transporter activity"/>
    <property type="evidence" value="ECO:0007669"/>
    <property type="project" value="InterPro"/>
</dbReference>
<evidence type="ECO:0000256" key="4">
    <source>
        <dbReference type="ARBA" id="ARBA00022538"/>
    </source>
</evidence>
<dbReference type="GO" id="GO:0006813">
    <property type="term" value="P:potassium ion transport"/>
    <property type="evidence" value="ECO:0007669"/>
    <property type="project" value="UniProtKB-KW"/>
</dbReference>
<evidence type="ECO:0000256" key="6">
    <source>
        <dbReference type="ARBA" id="ARBA00022989"/>
    </source>
</evidence>
<evidence type="ECO:0000256" key="5">
    <source>
        <dbReference type="ARBA" id="ARBA00022692"/>
    </source>
</evidence>
<dbReference type="SUPFAM" id="SSF51735">
    <property type="entry name" value="NAD(P)-binding Rossmann-fold domains"/>
    <property type="match status" value="1"/>
</dbReference>
<reference evidence="11 12" key="1">
    <citation type="submission" date="2019-02" db="EMBL/GenBank/DDBJ databases">
        <title>Complete Genome Sequence of Desulfovibrio desulfuricans IC1, a Sulfonate Utilizing Anaerobe.</title>
        <authorList>
            <person name="Day L.A."/>
            <person name="De Leon K.B."/>
            <person name="Wall J.D."/>
        </authorList>
    </citation>
    <scope>NUCLEOTIDE SEQUENCE [LARGE SCALE GENOMIC DNA]</scope>
    <source>
        <strain evidence="11 12">IC1</strain>
    </source>
</reference>
<dbReference type="Gene3D" id="3.40.50.720">
    <property type="entry name" value="NAD(P)-binding Rossmann-like Domain"/>
    <property type="match status" value="1"/>
</dbReference>
<evidence type="ECO:0000256" key="3">
    <source>
        <dbReference type="ARBA" id="ARBA00022448"/>
    </source>
</evidence>
<feature type="transmembrane region" description="Helical" evidence="8">
    <location>
        <begin position="30"/>
        <end position="49"/>
    </location>
</feature>
<proteinExistence type="inferred from homology"/>
<dbReference type="GO" id="GO:0015297">
    <property type="term" value="F:antiporter activity"/>
    <property type="evidence" value="ECO:0007669"/>
    <property type="project" value="InterPro"/>
</dbReference>
<keyword evidence="4" id="KW-0406">Ion transport</keyword>
<feature type="domain" description="RCK N-terminal" evidence="9">
    <location>
        <begin position="407"/>
        <end position="523"/>
    </location>
</feature>
<feature type="domain" description="RCK C-terminal" evidence="10">
    <location>
        <begin position="572"/>
        <end position="656"/>
    </location>
</feature>
<comment type="subcellular location">
    <subcellularLocation>
        <location evidence="1">Membrane</location>
        <topology evidence="1">Multi-pass membrane protein</topology>
    </subcellularLocation>
</comment>
<dbReference type="GO" id="GO:0016020">
    <property type="term" value="C:membrane"/>
    <property type="evidence" value="ECO:0007669"/>
    <property type="project" value="UniProtKB-SubCell"/>
</dbReference>
<accession>A0A4P7UL56</accession>
<dbReference type="PANTHER" id="PTHR42751">
    <property type="entry name" value="SODIUM/HYDROGEN EXCHANGER FAMILY/TRKA DOMAIN PROTEIN"/>
    <property type="match status" value="1"/>
</dbReference>
<feature type="transmembrane region" description="Helical" evidence="8">
    <location>
        <begin position="290"/>
        <end position="310"/>
    </location>
</feature>
<dbReference type="RefSeq" id="WP_136399541.1">
    <property type="nucleotide sequence ID" value="NZ_CP036295.1"/>
</dbReference>
<evidence type="ECO:0000256" key="8">
    <source>
        <dbReference type="SAM" id="Phobius"/>
    </source>
</evidence>
<evidence type="ECO:0000256" key="2">
    <source>
        <dbReference type="ARBA" id="ARBA00005551"/>
    </source>
</evidence>
<sequence length="672" mass="72875">MEVPLLYEIVIIFLLSIFVTIVCNKIKLPATVGFLLTGVLCGPSLLGIVKDMQAIDHIAELGVAMLLFTIGMELSGEALNRLKRPVFLGGSLQIGLTVLAVAGIAMLLRDATYQKGLFWGCLVALSSSAIVLRILQERGATSTPTGRLSLAILVFQDIMVAPMLLCVPLLAGTLELSLQGAVFSTLRVVVVLGGVLLFARFGLDRLMEAVVRTRTREILLLSTLGLCLGMAMLTNHLGLSLSLGAFLAGLMLARSQYSMSVISGILPYRDVFMSLFFISVGMMLNLEFFLQHFVAIIVLTALFIVVKSLLTLPSVLVQGYPLRAAIITSLSLAQVGEFAFVLAASGLSAKLFDMNAYQTFLDVSVLTMMLTPGLMAVAPRVADMIAGKRNEHKLAAAENQEGACAMDDHLIIVGFGISGKHLAHVARESGLCYTILEMNPETVTRYRHKEPISHGDASQPIVLEHLGVTKARVLAIVISDPSAVRAIVIEARRFNPHLHIIARTRFVSEVAPLRGLGADEVIAEEFETSIEVFSRVLTRYLVPRQDIDSFAARIRQENYRMIRRMSASVNQLDAMVSRLPDMGVQSMRLAASSPLCGISLAQSQMRRKYGVTVIAILRKGATQASPEPNDLFEADDVVYLFGKTDKLLAIAPLFSGPLRESGKDTSPPPRAA</sequence>
<dbReference type="Pfam" id="PF02254">
    <property type="entry name" value="TrkA_N"/>
    <property type="match status" value="1"/>
</dbReference>
<protein>
    <submittedName>
        <fullName evidence="11">Potassium transporter KefB</fullName>
    </submittedName>
</protein>
<dbReference type="PROSITE" id="PS51202">
    <property type="entry name" value="RCK_C"/>
    <property type="match status" value="1"/>
</dbReference>
<evidence type="ECO:0000313" key="11">
    <source>
        <dbReference type="EMBL" id="QCC85371.1"/>
    </source>
</evidence>
<evidence type="ECO:0000256" key="7">
    <source>
        <dbReference type="ARBA" id="ARBA00023136"/>
    </source>
</evidence>
<comment type="similarity">
    <text evidence="2">Belongs to the monovalent cation:proton antiporter 2 (CPA2) transporter (TC 2.A.37) family.</text>
</comment>
<keyword evidence="6 8" id="KW-1133">Transmembrane helix</keyword>
<dbReference type="Gene3D" id="3.30.70.1450">
    <property type="entry name" value="Regulator of K+ conductance, C-terminal domain"/>
    <property type="match status" value="1"/>
</dbReference>
<feature type="transmembrane region" description="Helical" evidence="8">
    <location>
        <begin position="148"/>
        <end position="170"/>
    </location>
</feature>
<dbReference type="InterPro" id="IPR038770">
    <property type="entry name" value="Na+/solute_symporter_sf"/>
</dbReference>
<keyword evidence="3" id="KW-0813">Transport</keyword>
<dbReference type="InterPro" id="IPR036291">
    <property type="entry name" value="NAD(P)-bd_dom_sf"/>
</dbReference>
<dbReference type="Pfam" id="PF00999">
    <property type="entry name" value="Na_H_Exchanger"/>
    <property type="match status" value="1"/>
</dbReference>